<feature type="transmembrane region" description="Helical" evidence="7">
    <location>
        <begin position="285"/>
        <end position="303"/>
    </location>
</feature>
<protein>
    <submittedName>
        <fullName evidence="10">Unannotated protein</fullName>
    </submittedName>
</protein>
<feature type="transmembrane region" description="Helical" evidence="7">
    <location>
        <begin position="14"/>
        <end position="37"/>
    </location>
</feature>
<proteinExistence type="predicted"/>
<dbReference type="SUPFAM" id="SSF103473">
    <property type="entry name" value="MFS general substrate transporter"/>
    <property type="match status" value="1"/>
</dbReference>
<evidence type="ECO:0000256" key="6">
    <source>
        <dbReference type="ARBA" id="ARBA00023136"/>
    </source>
</evidence>
<sequence length="419" mass="43781">MWPLLRSNGAFRRLFFAQLISYAGDWFATVAALGLLLDATGSDLLASVFWVAQTLPTFIMGPIAGPMADRFDRRRIMILASFLQAAVALTFLLAGQGMPWFVFVAQGGVTALGAFFGPAAQAGVANLVTEEELPTAAALMGSTWGAMLAVGAALGAAFTVAFGRDAAFLADAASFVIAGLLIVSIRESLQAERAVGTVAPRMRPIHDSVEALRHARKHPTILALLGSHVGFGFGAGVVGLLAVLATSKFHGTDAATGLLLAGRGVGVLIGPLLVRSLVRRGIHGVLLACGFAAIWYGTMYLFVSIVPWLLVAFVLVALAHFGGGAQWSLTTYGLNLTTPDELRGRIFAADAAFVTLAMSISLVFAGTVSGIIGPSATISIIAVTSLMWGLVFLILTRTIRADAEAEVNANAPFPIIEEP</sequence>
<evidence type="ECO:0000313" key="10">
    <source>
        <dbReference type="EMBL" id="CAB4928900.1"/>
    </source>
</evidence>
<feature type="transmembrane region" description="Helical" evidence="7">
    <location>
        <begin position="136"/>
        <end position="160"/>
    </location>
</feature>
<keyword evidence="4 7" id="KW-0812">Transmembrane</keyword>
<dbReference type="InterPro" id="IPR022324">
    <property type="entry name" value="Bacilysin_exporter_BacE_put"/>
</dbReference>
<comment type="subcellular location">
    <subcellularLocation>
        <location evidence="1">Cell membrane</location>
        <topology evidence="1">Multi-pass membrane protein</topology>
    </subcellularLocation>
</comment>
<evidence type="ECO:0000256" key="1">
    <source>
        <dbReference type="ARBA" id="ARBA00004651"/>
    </source>
</evidence>
<evidence type="ECO:0000256" key="4">
    <source>
        <dbReference type="ARBA" id="ARBA00022692"/>
    </source>
</evidence>
<evidence type="ECO:0000256" key="5">
    <source>
        <dbReference type="ARBA" id="ARBA00022989"/>
    </source>
</evidence>
<feature type="transmembrane region" description="Helical" evidence="7">
    <location>
        <begin position="221"/>
        <end position="245"/>
    </location>
</feature>
<keyword evidence="3" id="KW-1003">Cell membrane</keyword>
<feature type="transmembrane region" description="Helical" evidence="7">
    <location>
        <begin position="257"/>
        <end position="278"/>
    </location>
</feature>
<dbReference type="CDD" id="cd06173">
    <property type="entry name" value="MFS_MefA_like"/>
    <property type="match status" value="1"/>
</dbReference>
<dbReference type="PANTHER" id="PTHR43266">
    <property type="entry name" value="MACROLIDE-EFFLUX PROTEIN"/>
    <property type="match status" value="1"/>
</dbReference>
<feature type="transmembrane region" description="Helical" evidence="7">
    <location>
        <begin position="100"/>
        <end position="124"/>
    </location>
</feature>
<gene>
    <name evidence="9" type="ORF">UFOPK1392_00693</name>
    <name evidence="10" type="ORF">UFOPK3733_00545</name>
</gene>
<dbReference type="PANTHER" id="PTHR43266:SF2">
    <property type="entry name" value="MAJOR FACILITATOR SUPERFAMILY (MFS) PROFILE DOMAIN-CONTAINING PROTEIN"/>
    <property type="match status" value="1"/>
</dbReference>
<reference evidence="10" key="1">
    <citation type="submission" date="2020-05" db="EMBL/GenBank/DDBJ databases">
        <authorList>
            <person name="Chiriac C."/>
            <person name="Salcher M."/>
            <person name="Ghai R."/>
            <person name="Kavagutti S V."/>
        </authorList>
    </citation>
    <scope>NUCLEOTIDE SEQUENCE</scope>
</reference>
<name>A0A6J7IDH8_9ZZZZ</name>
<dbReference type="Gene3D" id="1.20.1250.20">
    <property type="entry name" value="MFS general substrate transporter like domains"/>
    <property type="match status" value="1"/>
</dbReference>
<dbReference type="AlphaFoldDB" id="A0A6J7IDH8"/>
<dbReference type="PROSITE" id="PS50850">
    <property type="entry name" value="MFS"/>
    <property type="match status" value="1"/>
</dbReference>
<dbReference type="EMBL" id="CAFBNC010000017">
    <property type="protein sequence ID" value="CAB4928900.1"/>
    <property type="molecule type" value="Genomic_DNA"/>
</dbReference>
<evidence type="ECO:0000259" key="8">
    <source>
        <dbReference type="PROSITE" id="PS50850"/>
    </source>
</evidence>
<dbReference type="InterPro" id="IPR036259">
    <property type="entry name" value="MFS_trans_sf"/>
</dbReference>
<evidence type="ECO:0000256" key="7">
    <source>
        <dbReference type="SAM" id="Phobius"/>
    </source>
</evidence>
<feature type="transmembrane region" description="Helical" evidence="7">
    <location>
        <begin position="43"/>
        <end position="64"/>
    </location>
</feature>
<organism evidence="10">
    <name type="scientific">freshwater metagenome</name>
    <dbReference type="NCBI Taxonomy" id="449393"/>
    <lineage>
        <taxon>unclassified sequences</taxon>
        <taxon>metagenomes</taxon>
        <taxon>ecological metagenomes</taxon>
    </lineage>
</organism>
<dbReference type="PRINTS" id="PR01988">
    <property type="entry name" value="EXPORTERBACE"/>
</dbReference>
<evidence type="ECO:0000256" key="3">
    <source>
        <dbReference type="ARBA" id="ARBA00022475"/>
    </source>
</evidence>
<dbReference type="GO" id="GO:0022857">
    <property type="term" value="F:transmembrane transporter activity"/>
    <property type="evidence" value="ECO:0007669"/>
    <property type="project" value="InterPro"/>
</dbReference>
<feature type="transmembrane region" description="Helical" evidence="7">
    <location>
        <begin position="346"/>
        <end position="365"/>
    </location>
</feature>
<accession>A0A6J7IDH8</accession>
<dbReference type="GO" id="GO:0005886">
    <property type="term" value="C:plasma membrane"/>
    <property type="evidence" value="ECO:0007669"/>
    <property type="project" value="UniProtKB-SubCell"/>
</dbReference>
<feature type="transmembrane region" description="Helical" evidence="7">
    <location>
        <begin position="371"/>
        <end position="395"/>
    </location>
</feature>
<keyword evidence="2" id="KW-0813">Transport</keyword>
<dbReference type="EMBL" id="CAEMXZ010000021">
    <property type="protein sequence ID" value="CAB4322952.1"/>
    <property type="molecule type" value="Genomic_DNA"/>
</dbReference>
<keyword evidence="5 7" id="KW-1133">Transmembrane helix</keyword>
<feature type="transmembrane region" description="Helical" evidence="7">
    <location>
        <begin position="309"/>
        <end position="334"/>
    </location>
</feature>
<dbReference type="InterPro" id="IPR010290">
    <property type="entry name" value="TM_effector"/>
</dbReference>
<evidence type="ECO:0000313" key="9">
    <source>
        <dbReference type="EMBL" id="CAB4322952.1"/>
    </source>
</evidence>
<evidence type="ECO:0000256" key="2">
    <source>
        <dbReference type="ARBA" id="ARBA00022448"/>
    </source>
</evidence>
<keyword evidence="6 7" id="KW-0472">Membrane</keyword>
<feature type="transmembrane region" description="Helical" evidence="7">
    <location>
        <begin position="76"/>
        <end position="94"/>
    </location>
</feature>
<dbReference type="InterPro" id="IPR020846">
    <property type="entry name" value="MFS_dom"/>
</dbReference>
<feature type="domain" description="Major facilitator superfamily (MFS) profile" evidence="8">
    <location>
        <begin position="220"/>
        <end position="419"/>
    </location>
</feature>
<dbReference type="Pfam" id="PF05977">
    <property type="entry name" value="MFS_3"/>
    <property type="match status" value="1"/>
</dbReference>